<dbReference type="Gene3D" id="3.10.25.10">
    <property type="entry name" value="Formyl transferase, C-terminal domain"/>
    <property type="match status" value="1"/>
</dbReference>
<evidence type="ECO:0000256" key="2">
    <source>
        <dbReference type="ARBA" id="ARBA00010699"/>
    </source>
</evidence>
<dbReference type="InterPro" id="IPR005794">
    <property type="entry name" value="Fmt"/>
</dbReference>
<protein>
    <recommendedName>
        <fullName evidence="4 8">Methionyl-tRNA formyltransferase</fullName>
        <ecNumber evidence="3 8">2.1.2.9</ecNumber>
    </recommendedName>
</protein>
<dbReference type="EMBL" id="QOQW01000009">
    <property type="protein sequence ID" value="RCK80003.1"/>
    <property type="molecule type" value="Genomic_DNA"/>
</dbReference>
<dbReference type="InterPro" id="IPR002376">
    <property type="entry name" value="Formyl_transf_N"/>
</dbReference>
<dbReference type="AlphaFoldDB" id="A0A367ZPH3"/>
<dbReference type="InterPro" id="IPR001555">
    <property type="entry name" value="GART_AS"/>
</dbReference>
<evidence type="ECO:0000313" key="12">
    <source>
        <dbReference type="Proteomes" id="UP000252355"/>
    </source>
</evidence>
<dbReference type="EC" id="2.1.2.9" evidence="3 8"/>
<evidence type="ECO:0000259" key="10">
    <source>
        <dbReference type="Pfam" id="PF02911"/>
    </source>
</evidence>
<dbReference type="InterPro" id="IPR036477">
    <property type="entry name" value="Formyl_transf_N_sf"/>
</dbReference>
<evidence type="ECO:0000256" key="1">
    <source>
        <dbReference type="ARBA" id="ARBA00002606"/>
    </source>
</evidence>
<comment type="catalytic activity">
    <reaction evidence="7 8">
        <text>L-methionyl-tRNA(fMet) + (6R)-10-formyltetrahydrofolate = N-formyl-L-methionyl-tRNA(fMet) + (6S)-5,6,7,8-tetrahydrofolate + H(+)</text>
        <dbReference type="Rhea" id="RHEA:24380"/>
        <dbReference type="Rhea" id="RHEA-COMP:9952"/>
        <dbReference type="Rhea" id="RHEA-COMP:9953"/>
        <dbReference type="ChEBI" id="CHEBI:15378"/>
        <dbReference type="ChEBI" id="CHEBI:57453"/>
        <dbReference type="ChEBI" id="CHEBI:78530"/>
        <dbReference type="ChEBI" id="CHEBI:78844"/>
        <dbReference type="ChEBI" id="CHEBI:195366"/>
        <dbReference type="EC" id="2.1.2.9"/>
    </reaction>
</comment>
<dbReference type="Pfam" id="PF02911">
    <property type="entry name" value="Formyl_trans_C"/>
    <property type="match status" value="1"/>
</dbReference>
<accession>A0A367ZPH3</accession>
<evidence type="ECO:0000256" key="7">
    <source>
        <dbReference type="ARBA" id="ARBA00048558"/>
    </source>
</evidence>
<dbReference type="InterPro" id="IPR041711">
    <property type="entry name" value="Met-tRNA-FMT_N"/>
</dbReference>
<name>A0A367ZPH3_9BACT</name>
<dbReference type="GO" id="GO:0004479">
    <property type="term" value="F:methionyl-tRNA formyltransferase activity"/>
    <property type="evidence" value="ECO:0007669"/>
    <property type="project" value="UniProtKB-UniRule"/>
</dbReference>
<dbReference type="PROSITE" id="PS51257">
    <property type="entry name" value="PROKAR_LIPOPROTEIN"/>
    <property type="match status" value="1"/>
</dbReference>
<dbReference type="InterPro" id="IPR011034">
    <property type="entry name" value="Formyl_transferase-like_C_sf"/>
</dbReference>
<dbReference type="PROSITE" id="PS00373">
    <property type="entry name" value="GART"/>
    <property type="match status" value="1"/>
</dbReference>
<dbReference type="SUPFAM" id="SSF53328">
    <property type="entry name" value="Formyltransferase"/>
    <property type="match status" value="1"/>
</dbReference>
<dbReference type="InterPro" id="IPR037022">
    <property type="entry name" value="Formyl_trans_C_sf"/>
</dbReference>
<comment type="caution">
    <text evidence="11">The sequence shown here is derived from an EMBL/GenBank/DDBJ whole genome shotgun (WGS) entry which is preliminary data.</text>
</comment>
<dbReference type="InterPro" id="IPR044135">
    <property type="entry name" value="Met-tRNA-FMT_C"/>
</dbReference>
<gene>
    <name evidence="8" type="primary">fmt</name>
    <name evidence="11" type="ORF">OZSIB_3872</name>
</gene>
<dbReference type="HAMAP" id="MF_00182">
    <property type="entry name" value="Formyl_trans"/>
    <property type="match status" value="1"/>
</dbReference>
<dbReference type="PANTHER" id="PTHR11138:SF5">
    <property type="entry name" value="METHIONYL-TRNA FORMYLTRANSFERASE, MITOCHONDRIAL"/>
    <property type="match status" value="1"/>
</dbReference>
<evidence type="ECO:0000256" key="4">
    <source>
        <dbReference type="ARBA" id="ARBA00016014"/>
    </source>
</evidence>
<dbReference type="Gene3D" id="3.40.50.170">
    <property type="entry name" value="Formyl transferase, N-terminal domain"/>
    <property type="match status" value="1"/>
</dbReference>
<organism evidence="11 12">
    <name type="scientific">Candidatus Ozemobacter sibiricus</name>
    <dbReference type="NCBI Taxonomy" id="2268124"/>
    <lineage>
        <taxon>Bacteria</taxon>
        <taxon>Candidatus Ozemobacteria</taxon>
        <taxon>Candidatus Ozemobacterales</taxon>
        <taxon>Candidatus Ozemobacteraceae</taxon>
        <taxon>Candidatus Ozemobacter</taxon>
    </lineage>
</organism>
<evidence type="ECO:0000259" key="9">
    <source>
        <dbReference type="Pfam" id="PF00551"/>
    </source>
</evidence>
<evidence type="ECO:0000256" key="6">
    <source>
        <dbReference type="ARBA" id="ARBA00022917"/>
    </source>
</evidence>
<dbReference type="GO" id="GO:0005829">
    <property type="term" value="C:cytosol"/>
    <property type="evidence" value="ECO:0007669"/>
    <property type="project" value="TreeGrafter"/>
</dbReference>
<dbReference type="Proteomes" id="UP000252355">
    <property type="component" value="Unassembled WGS sequence"/>
</dbReference>
<dbReference type="InterPro" id="IPR005793">
    <property type="entry name" value="Formyl_trans_C"/>
</dbReference>
<reference evidence="11 12" key="1">
    <citation type="submission" date="2018-05" db="EMBL/GenBank/DDBJ databases">
        <title>A metagenomic window into the 2 km-deep terrestrial subsurface aquifer revealed taxonomically and functionally diverse microbial community comprising novel uncultured bacterial lineages.</title>
        <authorList>
            <person name="Kadnikov V.V."/>
            <person name="Mardanov A.V."/>
            <person name="Beletsky A.V."/>
            <person name="Banks D."/>
            <person name="Pimenov N.V."/>
            <person name="Frank Y.A."/>
            <person name="Karnachuk O.V."/>
            <person name="Ravin N.V."/>
        </authorList>
    </citation>
    <scope>NUCLEOTIDE SEQUENCE [LARGE SCALE GENOMIC DNA]</scope>
    <source>
        <strain evidence="11">BY5</strain>
    </source>
</reference>
<proteinExistence type="inferred from homology"/>
<keyword evidence="5 8" id="KW-0808">Transferase</keyword>
<evidence type="ECO:0000256" key="5">
    <source>
        <dbReference type="ARBA" id="ARBA00022679"/>
    </source>
</evidence>
<dbReference type="CDD" id="cd08646">
    <property type="entry name" value="FMT_core_Met-tRNA-FMT_N"/>
    <property type="match status" value="1"/>
</dbReference>
<sequence>MDSKPVSASSDHQARGSTPLSVVFMGCPEFALPALRALHAAPDFRIVAVYSMPDRPKGRGHQTGMTPVKRVALDLGLPVANPASFRRDPEAVAALRALAPHFLVVVAYGLILPRDVLEAASMAPVNLHASLLPRYRGPSPIHFALLNGDSVTGNTIMRMNERMDEGDILAAEEIPIHPEDTLASLHDRLAERGAPLLLQTLRDLAAGRVIPRPQDHSQATYTTKITPELARLDWRKPAPVLVNLVRAMTPCPGAWAEYGGERLKIGRVALGGPVDASPGTIVRTDAESGVQVACGEGTSLRLLVLQRPGRSPLPVADFLRGFTFREPRFA</sequence>
<dbReference type="Pfam" id="PF00551">
    <property type="entry name" value="Formyl_trans_N"/>
    <property type="match status" value="1"/>
</dbReference>
<evidence type="ECO:0000256" key="8">
    <source>
        <dbReference type="HAMAP-Rule" id="MF_00182"/>
    </source>
</evidence>
<dbReference type="CDD" id="cd08704">
    <property type="entry name" value="Met_tRNA_FMT_C"/>
    <property type="match status" value="1"/>
</dbReference>
<dbReference type="PANTHER" id="PTHR11138">
    <property type="entry name" value="METHIONYL-TRNA FORMYLTRANSFERASE"/>
    <property type="match status" value="1"/>
</dbReference>
<comment type="function">
    <text evidence="1 8">Attaches a formyl group to the free amino group of methionyl-tRNA(fMet). The formyl group appears to play a dual role in the initiator identity of N-formylmethionyl-tRNA by promoting its recognition by IF2 and preventing the misappropriation of this tRNA by the elongation apparatus.</text>
</comment>
<feature type="binding site" evidence="8">
    <location>
        <begin position="130"/>
        <end position="133"/>
    </location>
    <ligand>
        <name>(6S)-5,6,7,8-tetrahydrofolate</name>
        <dbReference type="ChEBI" id="CHEBI:57453"/>
    </ligand>
</feature>
<keyword evidence="6 8" id="KW-0648">Protein biosynthesis</keyword>
<feature type="domain" description="Formyl transferase C-terminal" evidence="10">
    <location>
        <begin position="224"/>
        <end position="322"/>
    </location>
</feature>
<comment type="similarity">
    <text evidence="2 8">Belongs to the Fmt family.</text>
</comment>
<evidence type="ECO:0000256" key="3">
    <source>
        <dbReference type="ARBA" id="ARBA00012261"/>
    </source>
</evidence>
<dbReference type="SUPFAM" id="SSF50486">
    <property type="entry name" value="FMT C-terminal domain-like"/>
    <property type="match status" value="1"/>
</dbReference>
<dbReference type="NCBIfam" id="TIGR00460">
    <property type="entry name" value="fmt"/>
    <property type="match status" value="1"/>
</dbReference>
<feature type="domain" description="Formyl transferase N-terminal" evidence="9">
    <location>
        <begin position="43"/>
        <end position="200"/>
    </location>
</feature>
<evidence type="ECO:0000313" key="11">
    <source>
        <dbReference type="EMBL" id="RCK80003.1"/>
    </source>
</evidence>